<dbReference type="AlphaFoldDB" id="A0A8K0X134"/>
<evidence type="ECO:0000256" key="1">
    <source>
        <dbReference type="SAM" id="Phobius"/>
    </source>
</evidence>
<keyword evidence="3" id="KW-1185">Reference proteome</keyword>
<evidence type="ECO:0000313" key="3">
    <source>
        <dbReference type="Proteomes" id="UP000813385"/>
    </source>
</evidence>
<organism evidence="2 3">
    <name type="scientific">Plectosphaerella cucumerina</name>
    <dbReference type="NCBI Taxonomy" id="40658"/>
    <lineage>
        <taxon>Eukaryota</taxon>
        <taxon>Fungi</taxon>
        <taxon>Dikarya</taxon>
        <taxon>Ascomycota</taxon>
        <taxon>Pezizomycotina</taxon>
        <taxon>Sordariomycetes</taxon>
        <taxon>Hypocreomycetidae</taxon>
        <taxon>Glomerellales</taxon>
        <taxon>Plectosphaerellaceae</taxon>
        <taxon>Plectosphaerella</taxon>
    </lineage>
</organism>
<protein>
    <submittedName>
        <fullName evidence="2">Uncharacterized protein</fullName>
    </submittedName>
</protein>
<feature type="transmembrane region" description="Helical" evidence="1">
    <location>
        <begin position="12"/>
        <end position="32"/>
    </location>
</feature>
<comment type="caution">
    <text evidence="2">The sequence shown here is derived from an EMBL/GenBank/DDBJ whole genome shotgun (WGS) entry which is preliminary data.</text>
</comment>
<dbReference type="EMBL" id="JAGPXD010000005">
    <property type="protein sequence ID" value="KAH7353198.1"/>
    <property type="molecule type" value="Genomic_DNA"/>
</dbReference>
<gene>
    <name evidence="2" type="ORF">B0T11DRAFT_286417</name>
</gene>
<evidence type="ECO:0000313" key="2">
    <source>
        <dbReference type="EMBL" id="KAH7353198.1"/>
    </source>
</evidence>
<keyword evidence="1" id="KW-1133">Transmembrane helix</keyword>
<accession>A0A8K0X134</accession>
<keyword evidence="1" id="KW-0812">Transmembrane</keyword>
<name>A0A8K0X134_9PEZI</name>
<sequence>MADVEPNYSMMKILGGWGVVSGPGLFMIRSLVSGTSTAAVLGIASAMAGGAIWGTAALPFIVGSSFGFAVGSFKWYSHAFQDALIQLRRHPRLLRLHISSNFPWMPCMHEQELGWFTPERFASTWVMRSVLVVGWLSAEPALREIRAREEARLIDEYCEGQK</sequence>
<keyword evidence="1" id="KW-0472">Membrane</keyword>
<proteinExistence type="predicted"/>
<reference evidence="2" key="1">
    <citation type="journal article" date="2021" name="Nat. Commun.">
        <title>Genetic determinants of endophytism in the Arabidopsis root mycobiome.</title>
        <authorList>
            <person name="Mesny F."/>
            <person name="Miyauchi S."/>
            <person name="Thiergart T."/>
            <person name="Pickel B."/>
            <person name="Atanasova L."/>
            <person name="Karlsson M."/>
            <person name="Huettel B."/>
            <person name="Barry K.W."/>
            <person name="Haridas S."/>
            <person name="Chen C."/>
            <person name="Bauer D."/>
            <person name="Andreopoulos W."/>
            <person name="Pangilinan J."/>
            <person name="LaButti K."/>
            <person name="Riley R."/>
            <person name="Lipzen A."/>
            <person name="Clum A."/>
            <person name="Drula E."/>
            <person name="Henrissat B."/>
            <person name="Kohler A."/>
            <person name="Grigoriev I.V."/>
            <person name="Martin F.M."/>
            <person name="Hacquard S."/>
        </authorList>
    </citation>
    <scope>NUCLEOTIDE SEQUENCE</scope>
    <source>
        <strain evidence="2">MPI-CAGE-AT-0016</strain>
    </source>
</reference>
<dbReference type="Proteomes" id="UP000813385">
    <property type="component" value="Unassembled WGS sequence"/>
</dbReference>
<dbReference type="OrthoDB" id="5403641at2759"/>
<feature type="transmembrane region" description="Helical" evidence="1">
    <location>
        <begin position="38"/>
        <end position="62"/>
    </location>
</feature>